<organism evidence="1 2">
    <name type="scientific">Dactylosporangium maewongense</name>
    <dbReference type="NCBI Taxonomy" id="634393"/>
    <lineage>
        <taxon>Bacteria</taxon>
        <taxon>Bacillati</taxon>
        <taxon>Actinomycetota</taxon>
        <taxon>Actinomycetes</taxon>
        <taxon>Micromonosporales</taxon>
        <taxon>Micromonosporaceae</taxon>
        <taxon>Dactylosporangium</taxon>
    </lineage>
</organism>
<dbReference type="Proteomes" id="UP001501470">
    <property type="component" value="Unassembled WGS sequence"/>
</dbReference>
<keyword evidence="2" id="KW-1185">Reference proteome</keyword>
<protein>
    <submittedName>
        <fullName evidence="1">Uncharacterized protein</fullName>
    </submittedName>
</protein>
<evidence type="ECO:0000313" key="2">
    <source>
        <dbReference type="Proteomes" id="UP001501470"/>
    </source>
</evidence>
<reference evidence="2" key="1">
    <citation type="journal article" date="2019" name="Int. J. Syst. Evol. Microbiol.">
        <title>The Global Catalogue of Microorganisms (GCM) 10K type strain sequencing project: providing services to taxonomists for standard genome sequencing and annotation.</title>
        <authorList>
            <consortium name="The Broad Institute Genomics Platform"/>
            <consortium name="The Broad Institute Genome Sequencing Center for Infectious Disease"/>
            <person name="Wu L."/>
            <person name="Ma J."/>
        </authorList>
    </citation>
    <scope>NUCLEOTIDE SEQUENCE [LARGE SCALE GENOMIC DNA]</scope>
    <source>
        <strain evidence="2">JCM 15933</strain>
    </source>
</reference>
<name>A0ABP4N2B0_9ACTN</name>
<comment type="caution">
    <text evidence="1">The sequence shown here is derived from an EMBL/GenBank/DDBJ whole genome shotgun (WGS) entry which is preliminary data.</text>
</comment>
<proteinExistence type="predicted"/>
<dbReference type="EMBL" id="BAAAQD010000023">
    <property type="protein sequence ID" value="GAA1553860.1"/>
    <property type="molecule type" value="Genomic_DNA"/>
</dbReference>
<evidence type="ECO:0000313" key="1">
    <source>
        <dbReference type="EMBL" id="GAA1553860.1"/>
    </source>
</evidence>
<accession>A0ABP4N2B0</accession>
<gene>
    <name evidence="1" type="ORF">GCM10009827_088290</name>
</gene>
<dbReference type="Pfam" id="PF20062">
    <property type="entry name" value="DUF6461"/>
    <property type="match status" value="1"/>
</dbReference>
<sequence length="364" mass="38242">MGPDLGQAVALCDALGEIFCLTFARGVDASEALRRFGAYPDTFADLSREQMHERQTSFDLGYPRMAGAVVFGDWTVVLEPAGFQGVGPVLGEVSRGTAAVGVLRHEHAESRFVYAVDGTEMTAFLPGWMDHVWGADPQLLRGELHAAGLDPVAADSDGWGPRDAVARAVLLAASITGVMPSVQQMSGPMLSAQFDPWFTGARPRGGGVLAADSTAPRPEREALVAAVDGASPAAKRATAVAEIRRIAGILGVADTPGLAEALADAEAERFPEVPVTAPLGRAVRGWLRAAVTAGESLNGPARQRMGDADRRHGYRLGWFAFALRATLYPDEDLAVRAALYSLGNGSAPLADPAAHEAAIGRLRP</sequence>
<dbReference type="InterPro" id="IPR045592">
    <property type="entry name" value="DUF6461"/>
</dbReference>